<dbReference type="Proteomes" id="UP001178322">
    <property type="component" value="Chromosome"/>
</dbReference>
<evidence type="ECO:0000313" key="1">
    <source>
        <dbReference type="EMBL" id="WHY51885.1"/>
    </source>
</evidence>
<organism evidence="1 2">
    <name type="scientific">Lysinibacillus pakistanensis</name>
    <dbReference type="NCBI Taxonomy" id="759811"/>
    <lineage>
        <taxon>Bacteria</taxon>
        <taxon>Bacillati</taxon>
        <taxon>Bacillota</taxon>
        <taxon>Bacilli</taxon>
        <taxon>Bacillales</taxon>
        <taxon>Bacillaceae</taxon>
        <taxon>Lysinibacillus</taxon>
    </lineage>
</organism>
<name>A0AAX3WW24_9BACI</name>
<proteinExistence type="predicted"/>
<dbReference type="RefSeq" id="WP_283870378.1">
    <property type="nucleotide sequence ID" value="NZ_CP126101.1"/>
</dbReference>
<accession>A0AAX3WW24</accession>
<dbReference type="EMBL" id="CP126101">
    <property type="protein sequence ID" value="WHY51885.1"/>
    <property type="molecule type" value="Genomic_DNA"/>
</dbReference>
<evidence type="ECO:0000313" key="2">
    <source>
        <dbReference type="Proteomes" id="UP001178322"/>
    </source>
</evidence>
<protein>
    <submittedName>
        <fullName evidence="1">Uncharacterized protein</fullName>
    </submittedName>
</protein>
<dbReference type="AlphaFoldDB" id="A0AAX3WW24"/>
<reference evidence="1" key="1">
    <citation type="submission" date="2023-05" db="EMBL/GenBank/DDBJ databases">
        <title>Comparative genomics of Bacillaceae isolates and their secondary metabolite potential.</title>
        <authorList>
            <person name="Song L."/>
            <person name="Nielsen L.J."/>
            <person name="Mohite O."/>
            <person name="Xu X."/>
            <person name="Weber T."/>
            <person name="Kovacs A.T."/>
        </authorList>
    </citation>
    <scope>NUCLEOTIDE SEQUENCE</scope>
    <source>
        <strain evidence="1">LY1</strain>
    </source>
</reference>
<sequence>MVLVDAGDLNSKETYQIGDIIEDIPYESVVKTISNNEDGFSE</sequence>
<gene>
    <name evidence="1" type="ORF">QNH24_01180</name>
</gene>